<accession>A0ABQ5W020</accession>
<keyword evidence="2" id="KW-1185">Reference proteome</keyword>
<protein>
    <submittedName>
        <fullName evidence="1">Uncharacterized protein</fullName>
    </submittedName>
</protein>
<sequence length="63" mass="6703">MTLAFTSTAGPAMANCHETIGHDDAKILGQTNPISLSCRSLRQIGNGIFDQNFYGFEIATALA</sequence>
<dbReference type="RefSeq" id="WP_284338659.1">
    <property type="nucleotide sequence ID" value="NZ_BSNS01000002.1"/>
</dbReference>
<evidence type="ECO:0000313" key="2">
    <source>
        <dbReference type="Proteomes" id="UP001156691"/>
    </source>
</evidence>
<reference evidence="2" key="1">
    <citation type="journal article" date="2019" name="Int. J. Syst. Evol. Microbiol.">
        <title>The Global Catalogue of Microorganisms (GCM) 10K type strain sequencing project: providing services to taxonomists for standard genome sequencing and annotation.</title>
        <authorList>
            <consortium name="The Broad Institute Genomics Platform"/>
            <consortium name="The Broad Institute Genome Sequencing Center for Infectious Disease"/>
            <person name="Wu L."/>
            <person name="Ma J."/>
        </authorList>
    </citation>
    <scope>NUCLEOTIDE SEQUENCE [LARGE SCALE GENOMIC DNA]</scope>
    <source>
        <strain evidence="2">NBRC 112416</strain>
    </source>
</reference>
<dbReference type="Proteomes" id="UP001156691">
    <property type="component" value="Unassembled WGS sequence"/>
</dbReference>
<evidence type="ECO:0000313" key="1">
    <source>
        <dbReference type="EMBL" id="GLQ53209.1"/>
    </source>
</evidence>
<proteinExistence type="predicted"/>
<comment type="caution">
    <text evidence="1">The sequence shown here is derived from an EMBL/GenBank/DDBJ whole genome shotgun (WGS) entry which is preliminary data.</text>
</comment>
<dbReference type="EMBL" id="BSNS01000002">
    <property type="protein sequence ID" value="GLQ53209.1"/>
    <property type="molecule type" value="Genomic_DNA"/>
</dbReference>
<organism evidence="1 2">
    <name type="scientific">Devosia nitrariae</name>
    <dbReference type="NCBI Taxonomy" id="2071872"/>
    <lineage>
        <taxon>Bacteria</taxon>
        <taxon>Pseudomonadati</taxon>
        <taxon>Pseudomonadota</taxon>
        <taxon>Alphaproteobacteria</taxon>
        <taxon>Hyphomicrobiales</taxon>
        <taxon>Devosiaceae</taxon>
        <taxon>Devosia</taxon>
    </lineage>
</organism>
<name>A0ABQ5W020_9HYPH</name>
<gene>
    <name evidence="1" type="ORF">GCM10010862_04670</name>
</gene>